<dbReference type="PANTHER" id="PTHR30294">
    <property type="entry name" value="MEMBRANE COMPONENT OF ABC TRANSPORTER YHHJ-RELATED"/>
    <property type="match status" value="1"/>
</dbReference>
<feature type="domain" description="ABC transmembrane type-2" evidence="9">
    <location>
        <begin position="132"/>
        <end position="365"/>
    </location>
</feature>
<evidence type="ECO:0000313" key="11">
    <source>
        <dbReference type="Proteomes" id="UP000319671"/>
    </source>
</evidence>
<dbReference type="InterPro" id="IPR013525">
    <property type="entry name" value="ABC2_TM"/>
</dbReference>
<dbReference type="EMBL" id="VIVN01000003">
    <property type="protein sequence ID" value="TWE04996.1"/>
    <property type="molecule type" value="Genomic_DNA"/>
</dbReference>
<keyword evidence="5 8" id="KW-0812">Transmembrane</keyword>
<dbReference type="InterPro" id="IPR047817">
    <property type="entry name" value="ABC2_TM_bact-type"/>
</dbReference>
<evidence type="ECO:0000313" key="10">
    <source>
        <dbReference type="EMBL" id="TWE04996.1"/>
    </source>
</evidence>
<accession>A0A561DNQ2</accession>
<evidence type="ECO:0000256" key="2">
    <source>
        <dbReference type="ARBA" id="ARBA00007783"/>
    </source>
</evidence>
<dbReference type="AlphaFoldDB" id="A0A561DNQ2"/>
<evidence type="ECO:0000256" key="3">
    <source>
        <dbReference type="ARBA" id="ARBA00022448"/>
    </source>
</evidence>
<evidence type="ECO:0000256" key="1">
    <source>
        <dbReference type="ARBA" id="ARBA00004651"/>
    </source>
</evidence>
<evidence type="ECO:0000256" key="5">
    <source>
        <dbReference type="ARBA" id="ARBA00022692"/>
    </source>
</evidence>
<feature type="transmembrane region" description="Helical" evidence="8">
    <location>
        <begin position="252"/>
        <end position="275"/>
    </location>
</feature>
<evidence type="ECO:0000256" key="8">
    <source>
        <dbReference type="SAM" id="Phobius"/>
    </source>
</evidence>
<evidence type="ECO:0000256" key="4">
    <source>
        <dbReference type="ARBA" id="ARBA00022475"/>
    </source>
</evidence>
<dbReference type="GO" id="GO:0005886">
    <property type="term" value="C:plasma membrane"/>
    <property type="evidence" value="ECO:0007669"/>
    <property type="project" value="UniProtKB-SubCell"/>
</dbReference>
<keyword evidence="6 8" id="KW-1133">Transmembrane helix</keyword>
<comment type="caution">
    <text evidence="10">The sequence shown here is derived from an EMBL/GenBank/DDBJ whole genome shotgun (WGS) entry which is preliminary data.</text>
</comment>
<feature type="transmembrane region" description="Helical" evidence="8">
    <location>
        <begin position="178"/>
        <end position="197"/>
    </location>
</feature>
<dbReference type="GO" id="GO:0140359">
    <property type="term" value="F:ABC-type transporter activity"/>
    <property type="evidence" value="ECO:0007669"/>
    <property type="project" value="InterPro"/>
</dbReference>
<evidence type="ECO:0000256" key="6">
    <source>
        <dbReference type="ARBA" id="ARBA00022989"/>
    </source>
</evidence>
<dbReference type="RefSeq" id="WP_144563466.1">
    <property type="nucleotide sequence ID" value="NZ_VIVN01000003.1"/>
</dbReference>
<feature type="transmembrane region" description="Helical" evidence="8">
    <location>
        <begin position="20"/>
        <end position="39"/>
    </location>
</feature>
<keyword evidence="7 8" id="KW-0472">Membrane</keyword>
<dbReference type="Proteomes" id="UP000319671">
    <property type="component" value="Unassembled WGS sequence"/>
</dbReference>
<name>A0A561DNQ2_9BACI</name>
<keyword evidence="11" id="KW-1185">Reference proteome</keyword>
<comment type="subcellular location">
    <subcellularLocation>
        <location evidence="1">Cell membrane</location>
        <topology evidence="1">Multi-pass membrane protein</topology>
    </subcellularLocation>
</comment>
<comment type="similarity">
    <text evidence="2">Belongs to the ABC-2 integral membrane protein family.</text>
</comment>
<evidence type="ECO:0000256" key="7">
    <source>
        <dbReference type="ARBA" id="ARBA00023136"/>
    </source>
</evidence>
<keyword evidence="3" id="KW-0813">Transport</keyword>
<dbReference type="PROSITE" id="PS51012">
    <property type="entry name" value="ABC_TM2"/>
    <property type="match status" value="1"/>
</dbReference>
<reference evidence="10 11" key="1">
    <citation type="submission" date="2019-06" db="EMBL/GenBank/DDBJ databases">
        <title>Sorghum-associated microbial communities from plants grown in Nebraska, USA.</title>
        <authorList>
            <person name="Schachtman D."/>
        </authorList>
    </citation>
    <scope>NUCLEOTIDE SEQUENCE [LARGE SCALE GENOMIC DNA]</scope>
    <source>
        <strain evidence="10 11">2482</strain>
    </source>
</reference>
<proteinExistence type="inferred from homology"/>
<feature type="transmembrane region" description="Helical" evidence="8">
    <location>
        <begin position="344"/>
        <end position="362"/>
    </location>
</feature>
<gene>
    <name evidence="10" type="ORF">FB550_103171</name>
</gene>
<protein>
    <submittedName>
        <fullName evidence="10">ABC-2 type transport system permease protein</fullName>
    </submittedName>
</protein>
<dbReference type="PANTHER" id="PTHR30294:SF38">
    <property type="entry name" value="TRANSPORT PERMEASE PROTEIN"/>
    <property type="match status" value="1"/>
</dbReference>
<sequence>MRIFALVKRIIHQMLRDKRALALMMVAPLLILTLLHYLLGSNTVDPRIGVTGADASLVEQLKSKDIIVKQYNDRSNWNPVMDRDDLDAILQVNNNDIKLTLKNEQPSATKALLIKVQQAVAAENAKKQSAKMTQFLQQIQSKLQGAPINIEQAKAPKITTTYIYGDKDTTFFDQLSPILVGFFVFFFVFLISGIALLRERTTGTLDRLLATPIQRRDIVFGYLSGYGLFAIIQTLIVVIYSVKVLDIMLVGSFWNVVIINLCLALVALSLGILLSAFANSEFQMMQFIPIAIVPQVFFAGIFPFEGMADWMQVIAKIMPLYYGGDALVSVMYKGLGFSDIIKDLLVLLGFALVFIILNIVALKKYRKI</sequence>
<dbReference type="Pfam" id="PF12698">
    <property type="entry name" value="ABC2_membrane_3"/>
    <property type="match status" value="1"/>
</dbReference>
<feature type="transmembrane region" description="Helical" evidence="8">
    <location>
        <begin position="287"/>
        <end position="304"/>
    </location>
</feature>
<organism evidence="10 11">
    <name type="scientific">Neobacillus bataviensis</name>
    <dbReference type="NCBI Taxonomy" id="220685"/>
    <lineage>
        <taxon>Bacteria</taxon>
        <taxon>Bacillati</taxon>
        <taxon>Bacillota</taxon>
        <taxon>Bacilli</taxon>
        <taxon>Bacillales</taxon>
        <taxon>Bacillaceae</taxon>
        <taxon>Neobacillus</taxon>
    </lineage>
</organism>
<keyword evidence="4" id="KW-1003">Cell membrane</keyword>
<evidence type="ECO:0000259" key="9">
    <source>
        <dbReference type="PROSITE" id="PS51012"/>
    </source>
</evidence>
<dbReference type="InterPro" id="IPR051449">
    <property type="entry name" value="ABC-2_transporter_component"/>
</dbReference>
<feature type="transmembrane region" description="Helical" evidence="8">
    <location>
        <begin position="218"/>
        <end position="240"/>
    </location>
</feature>